<name>A0A8H7AF34_9EURO</name>
<sequence length="172" mass="18609">MIMLGTSFENPSGCWIKPTSIQDINPEDIHGHIFMLSPDNRLVAYEYREGPPNDIAGTDPTFFQDLIEYLQKNALASVLGLQVLYEGPPKQMVEIVLKDVGTVMLDASEARYGDLYRVTGWSLSRPTAAGADGSAQLSASVNLEISAHPSCSLLSPRGTLEIKEGKNRVGGG</sequence>
<reference evidence="1" key="1">
    <citation type="submission" date="2020-02" db="EMBL/GenBank/DDBJ databases">
        <authorList>
            <person name="Palmer J.M."/>
        </authorList>
    </citation>
    <scope>NUCLEOTIDE SEQUENCE</scope>
    <source>
        <strain evidence="1">EPUS1.4</strain>
        <tissue evidence="1">Thallus</tissue>
    </source>
</reference>
<dbReference type="AlphaFoldDB" id="A0A8H7AF34"/>
<protein>
    <submittedName>
        <fullName evidence="1">Uncharacterized protein</fullName>
    </submittedName>
</protein>
<dbReference type="EMBL" id="JAACFV010000078">
    <property type="protein sequence ID" value="KAF7506909.1"/>
    <property type="molecule type" value="Genomic_DNA"/>
</dbReference>
<keyword evidence="2" id="KW-1185">Reference proteome</keyword>
<proteinExistence type="predicted"/>
<evidence type="ECO:0000313" key="1">
    <source>
        <dbReference type="EMBL" id="KAF7506909.1"/>
    </source>
</evidence>
<dbReference type="OrthoDB" id="2322999at2759"/>
<dbReference type="Proteomes" id="UP000606974">
    <property type="component" value="Unassembled WGS sequence"/>
</dbReference>
<comment type="caution">
    <text evidence="1">The sequence shown here is derived from an EMBL/GenBank/DDBJ whole genome shotgun (WGS) entry which is preliminary data.</text>
</comment>
<evidence type="ECO:0000313" key="2">
    <source>
        <dbReference type="Proteomes" id="UP000606974"/>
    </source>
</evidence>
<organism evidence="1 2">
    <name type="scientific">Endocarpon pusillum</name>
    <dbReference type="NCBI Taxonomy" id="364733"/>
    <lineage>
        <taxon>Eukaryota</taxon>
        <taxon>Fungi</taxon>
        <taxon>Dikarya</taxon>
        <taxon>Ascomycota</taxon>
        <taxon>Pezizomycotina</taxon>
        <taxon>Eurotiomycetes</taxon>
        <taxon>Chaetothyriomycetidae</taxon>
        <taxon>Verrucariales</taxon>
        <taxon>Verrucariaceae</taxon>
        <taxon>Endocarpon</taxon>
    </lineage>
</organism>
<accession>A0A8H7AF34</accession>
<gene>
    <name evidence="1" type="ORF">GJ744_011150</name>
</gene>